<accession>A0AAV8SU75</accession>
<dbReference type="PANTHER" id="PTHR33168">
    <property type="entry name" value="STRESS INDUCED PROTEIN-RELATED"/>
    <property type="match status" value="1"/>
</dbReference>
<evidence type="ECO:0000313" key="1">
    <source>
        <dbReference type="EMBL" id="KAJ8755773.1"/>
    </source>
</evidence>
<sequence length="122" mass="14160">MELSNWCNSGSCRIDSYMNGSYDRIVSFKTGSKVPRWRSFWRRLMKEKKKIFDCCSPSRVHLSYDPDEYSQNFDQDSMLSDPDIVSRSFSARFAVSSRIFEKGGLAGTKEFRCLKEEPRISG</sequence>
<keyword evidence="2" id="KW-1185">Reference proteome</keyword>
<proteinExistence type="predicted"/>
<organism evidence="1 2">
    <name type="scientific">Erythroxylum novogranatense</name>
    <dbReference type="NCBI Taxonomy" id="1862640"/>
    <lineage>
        <taxon>Eukaryota</taxon>
        <taxon>Viridiplantae</taxon>
        <taxon>Streptophyta</taxon>
        <taxon>Embryophyta</taxon>
        <taxon>Tracheophyta</taxon>
        <taxon>Spermatophyta</taxon>
        <taxon>Magnoliopsida</taxon>
        <taxon>eudicotyledons</taxon>
        <taxon>Gunneridae</taxon>
        <taxon>Pentapetalae</taxon>
        <taxon>rosids</taxon>
        <taxon>fabids</taxon>
        <taxon>Malpighiales</taxon>
        <taxon>Erythroxylaceae</taxon>
        <taxon>Erythroxylum</taxon>
    </lineage>
</organism>
<dbReference type="EMBL" id="JAIWQS010000009">
    <property type="protein sequence ID" value="KAJ8755773.1"/>
    <property type="molecule type" value="Genomic_DNA"/>
</dbReference>
<name>A0AAV8SU75_9ROSI</name>
<dbReference type="AlphaFoldDB" id="A0AAV8SU75"/>
<protein>
    <submittedName>
        <fullName evidence="1">Uncharacterized protein</fullName>
    </submittedName>
</protein>
<evidence type="ECO:0000313" key="2">
    <source>
        <dbReference type="Proteomes" id="UP001159364"/>
    </source>
</evidence>
<comment type="caution">
    <text evidence="1">The sequence shown here is derived from an EMBL/GenBank/DDBJ whole genome shotgun (WGS) entry which is preliminary data.</text>
</comment>
<gene>
    <name evidence="1" type="ORF">K2173_024317</name>
</gene>
<reference evidence="1 2" key="1">
    <citation type="submission" date="2021-09" db="EMBL/GenBank/DDBJ databases">
        <title>Genomic insights and catalytic innovation underlie evolution of tropane alkaloids biosynthesis.</title>
        <authorList>
            <person name="Wang Y.-J."/>
            <person name="Tian T."/>
            <person name="Huang J.-P."/>
            <person name="Huang S.-X."/>
        </authorList>
    </citation>
    <scope>NUCLEOTIDE SEQUENCE [LARGE SCALE GENOMIC DNA]</scope>
    <source>
        <strain evidence="1">KIB-2018</strain>
        <tissue evidence="1">Leaf</tissue>
    </source>
</reference>
<dbReference type="Proteomes" id="UP001159364">
    <property type="component" value="Linkage Group LG09"/>
</dbReference>